<dbReference type="PANTHER" id="PTHR24198">
    <property type="entry name" value="ANKYRIN REPEAT AND PROTEIN KINASE DOMAIN-CONTAINING PROTEIN"/>
    <property type="match status" value="1"/>
</dbReference>
<feature type="repeat" description="ANK" evidence="3">
    <location>
        <begin position="144"/>
        <end position="176"/>
    </location>
</feature>
<dbReference type="STRING" id="74557.A0A1V9YUF8"/>
<dbReference type="Proteomes" id="UP000243217">
    <property type="component" value="Unassembled WGS sequence"/>
</dbReference>
<feature type="repeat" description="ANK" evidence="3">
    <location>
        <begin position="110"/>
        <end position="142"/>
    </location>
</feature>
<keyword evidence="1" id="KW-0677">Repeat</keyword>
<keyword evidence="2 3" id="KW-0040">ANK repeat</keyword>
<organism evidence="4 5">
    <name type="scientific">Thraustotheca clavata</name>
    <dbReference type="NCBI Taxonomy" id="74557"/>
    <lineage>
        <taxon>Eukaryota</taxon>
        <taxon>Sar</taxon>
        <taxon>Stramenopiles</taxon>
        <taxon>Oomycota</taxon>
        <taxon>Saprolegniomycetes</taxon>
        <taxon>Saprolegniales</taxon>
        <taxon>Achlyaceae</taxon>
        <taxon>Thraustotheca</taxon>
    </lineage>
</organism>
<evidence type="ECO:0000256" key="2">
    <source>
        <dbReference type="ARBA" id="ARBA00023043"/>
    </source>
</evidence>
<dbReference type="EMBL" id="JNBS01002751">
    <property type="protein sequence ID" value="OQR89419.1"/>
    <property type="molecule type" value="Genomic_DNA"/>
</dbReference>
<keyword evidence="5" id="KW-1185">Reference proteome</keyword>
<comment type="caution">
    <text evidence="4">The sequence shown here is derived from an EMBL/GenBank/DDBJ whole genome shotgun (WGS) entry which is preliminary data.</text>
</comment>
<dbReference type="Gene3D" id="1.25.40.20">
    <property type="entry name" value="Ankyrin repeat-containing domain"/>
    <property type="match status" value="1"/>
</dbReference>
<dbReference type="InterPro" id="IPR036770">
    <property type="entry name" value="Ankyrin_rpt-contain_sf"/>
</dbReference>
<dbReference type="AlphaFoldDB" id="A0A1V9YUF8"/>
<gene>
    <name evidence="4" type="ORF">THRCLA_22697</name>
</gene>
<dbReference type="InterPro" id="IPR002110">
    <property type="entry name" value="Ankyrin_rpt"/>
</dbReference>
<evidence type="ECO:0000313" key="4">
    <source>
        <dbReference type="EMBL" id="OQR89419.1"/>
    </source>
</evidence>
<dbReference type="PANTHER" id="PTHR24198:SF165">
    <property type="entry name" value="ANKYRIN REPEAT-CONTAINING PROTEIN-RELATED"/>
    <property type="match status" value="1"/>
</dbReference>
<dbReference type="OrthoDB" id="194358at2759"/>
<evidence type="ECO:0000256" key="1">
    <source>
        <dbReference type="ARBA" id="ARBA00022737"/>
    </source>
</evidence>
<dbReference type="Pfam" id="PF12796">
    <property type="entry name" value="Ank_2"/>
    <property type="match status" value="1"/>
</dbReference>
<accession>A0A1V9YUF8</accession>
<name>A0A1V9YUF8_9STRA</name>
<dbReference type="SUPFAM" id="SSF48403">
    <property type="entry name" value="Ankyrin repeat"/>
    <property type="match status" value="1"/>
</dbReference>
<evidence type="ECO:0000256" key="3">
    <source>
        <dbReference type="PROSITE-ProRule" id="PRU00023"/>
    </source>
</evidence>
<reference evidence="4 5" key="1">
    <citation type="journal article" date="2014" name="Genome Biol. Evol.">
        <title>The secreted proteins of Achlya hypogyna and Thraustotheca clavata identify the ancestral oomycete secretome and reveal gene acquisitions by horizontal gene transfer.</title>
        <authorList>
            <person name="Misner I."/>
            <person name="Blouin N."/>
            <person name="Leonard G."/>
            <person name="Richards T.A."/>
            <person name="Lane C.E."/>
        </authorList>
    </citation>
    <scope>NUCLEOTIDE SEQUENCE [LARGE SCALE GENOMIC DNA]</scope>
    <source>
        <strain evidence="4 5">ATCC 34112</strain>
    </source>
</reference>
<dbReference type="PROSITE" id="PS50297">
    <property type="entry name" value="ANK_REP_REGION"/>
    <property type="match status" value="2"/>
</dbReference>
<proteinExistence type="predicted"/>
<sequence length="261" mass="29232">MSDKHDVVRAIENSDIHSITKYFKTNSTFTHDELEAFVKTACLSGSYQVFSCLIAQQPFQLFLNGQRDTTNVLYRLMNAATQGGNVDIMTTFSRLSGIKWQDVHEDQLSEHLTPLLIASIRGDTDAMQFLVDEGVDPNNGTTRDGNAPIAMAAAHGFTDAVEILLDAGASVDLRNNNGESAQDLALLYNYEDIVQLFYQASNHRALEQVDGETIKTTISKLRQAKNYTNYAVRERENIDFNRVQNKISKLKARIHGCIDHQ</sequence>
<dbReference type="PROSITE" id="PS50088">
    <property type="entry name" value="ANK_REPEAT"/>
    <property type="match status" value="2"/>
</dbReference>
<dbReference type="SMART" id="SM00248">
    <property type="entry name" value="ANK"/>
    <property type="match status" value="3"/>
</dbReference>
<evidence type="ECO:0000313" key="5">
    <source>
        <dbReference type="Proteomes" id="UP000243217"/>
    </source>
</evidence>
<protein>
    <submittedName>
        <fullName evidence="4">Uncharacterized protein</fullName>
    </submittedName>
</protein>